<keyword evidence="3 5" id="KW-1133">Transmembrane helix</keyword>
<feature type="transmembrane region" description="Helical" evidence="5">
    <location>
        <begin position="114"/>
        <end position="133"/>
    </location>
</feature>
<dbReference type="Proteomes" id="UP001168972">
    <property type="component" value="Unassembled WGS sequence"/>
</dbReference>
<feature type="transmembrane region" description="Helical" evidence="5">
    <location>
        <begin position="208"/>
        <end position="228"/>
    </location>
</feature>
<feature type="transmembrane region" description="Helical" evidence="5">
    <location>
        <begin position="328"/>
        <end position="349"/>
    </location>
</feature>
<evidence type="ECO:0000256" key="4">
    <source>
        <dbReference type="ARBA" id="ARBA00023136"/>
    </source>
</evidence>
<feature type="transmembrane region" description="Helical" evidence="5">
    <location>
        <begin position="74"/>
        <end position="94"/>
    </location>
</feature>
<reference evidence="6" key="2">
    <citation type="submission" date="2023-03" db="EMBL/GenBank/DDBJ databases">
        <authorList>
            <person name="Inwood S.N."/>
            <person name="Skelly J.G."/>
            <person name="Guhlin J."/>
            <person name="Harrop T.W.R."/>
            <person name="Goldson S.G."/>
            <person name="Dearden P.K."/>
        </authorList>
    </citation>
    <scope>NUCLEOTIDE SEQUENCE</scope>
    <source>
        <strain evidence="6">Lincoln</strain>
        <tissue evidence="6">Whole body</tissue>
    </source>
</reference>
<feature type="transmembrane region" description="Helical" evidence="5">
    <location>
        <begin position="34"/>
        <end position="54"/>
    </location>
</feature>
<keyword evidence="7" id="KW-1185">Reference proteome</keyword>
<dbReference type="GO" id="GO:0005886">
    <property type="term" value="C:plasma membrane"/>
    <property type="evidence" value="ECO:0007669"/>
    <property type="project" value="TreeGrafter"/>
</dbReference>
<evidence type="ECO:0000313" key="7">
    <source>
        <dbReference type="Proteomes" id="UP001168972"/>
    </source>
</evidence>
<evidence type="ECO:0000313" key="6">
    <source>
        <dbReference type="EMBL" id="KAK0182058.1"/>
    </source>
</evidence>
<evidence type="ECO:0000256" key="2">
    <source>
        <dbReference type="ARBA" id="ARBA00022692"/>
    </source>
</evidence>
<reference evidence="6" key="1">
    <citation type="journal article" date="2023" name="bioRxiv">
        <title>Scaffold-level genome assemblies of two parasitoid biocontrol wasps reveal the parthenogenesis mechanism and an associated novel virus.</title>
        <authorList>
            <person name="Inwood S."/>
            <person name="Skelly J."/>
            <person name="Guhlin J."/>
            <person name="Harrop T."/>
            <person name="Goldson S."/>
            <person name="Dearden P."/>
        </authorList>
    </citation>
    <scope>NUCLEOTIDE SEQUENCE</scope>
    <source>
        <strain evidence="6">Lincoln</strain>
        <tissue evidence="6">Whole body</tissue>
    </source>
</reference>
<evidence type="ECO:0000256" key="3">
    <source>
        <dbReference type="ARBA" id="ARBA00022989"/>
    </source>
</evidence>
<dbReference type="PANTHER" id="PTHR11040">
    <property type="entry name" value="ZINC/IRON TRANSPORTER"/>
    <property type="match status" value="1"/>
</dbReference>
<feature type="transmembrane region" description="Helical" evidence="5">
    <location>
        <begin position="302"/>
        <end position="321"/>
    </location>
</feature>
<comment type="subcellular location">
    <subcellularLocation>
        <location evidence="1">Membrane</location>
        <topology evidence="1">Multi-pass membrane protein</topology>
    </subcellularLocation>
</comment>
<evidence type="ECO:0000256" key="5">
    <source>
        <dbReference type="SAM" id="Phobius"/>
    </source>
</evidence>
<accession>A0AA39G647</accession>
<evidence type="ECO:0000256" key="1">
    <source>
        <dbReference type="ARBA" id="ARBA00004141"/>
    </source>
</evidence>
<evidence type="ECO:0008006" key="8">
    <source>
        <dbReference type="Google" id="ProtNLM"/>
    </source>
</evidence>
<sequence>MALLSEHIENRITADENNHDEHNHDPAAILTAKAVTMVVLCMVSICMGVIPLQLGKCLKWTATDKSSNPRSSKVVGMLLGFGGGVLFCTTFIHMLPEVTENVEALVEDGRLPHLKFPLAEVFVCVGFFIMYLVEEIVHTKLRHRESMVDDVEKKDVNRSTNELVENGQVCQGNVHSHGHSHGYGHGHTHLPTVTTDNHHDFVISSLRGLLIVLGLSVHECFEGLAIGLESSSDSVWYMFAAVAAHKFVIAFCIGVELVASRTHQCLSIIYVCTFAVVSPLGIGIGMLLVGGESTAASGPLPVILQGIATGTLLYVVFFEILHHNRDGLHQYLSIFIGFLLMFGLQIITYPSEVTE</sequence>
<keyword evidence="4 5" id="KW-0472">Membrane</keyword>
<protein>
    <recommendedName>
        <fullName evidence="8">Zinc transporter ZIP1</fullName>
    </recommendedName>
</protein>
<dbReference type="AlphaFoldDB" id="A0AA39G647"/>
<feature type="transmembrane region" description="Helical" evidence="5">
    <location>
        <begin position="267"/>
        <end position="290"/>
    </location>
</feature>
<keyword evidence="2 5" id="KW-0812">Transmembrane</keyword>
<name>A0AA39G647_MICHY</name>
<dbReference type="PANTHER" id="PTHR11040:SF203">
    <property type="entry name" value="FI18611P1-RELATED"/>
    <property type="match status" value="1"/>
</dbReference>
<proteinExistence type="predicted"/>
<dbReference type="EMBL" id="JAQQBR010000001">
    <property type="protein sequence ID" value="KAK0182058.1"/>
    <property type="molecule type" value="Genomic_DNA"/>
</dbReference>
<dbReference type="InterPro" id="IPR003689">
    <property type="entry name" value="ZIP"/>
</dbReference>
<dbReference type="GO" id="GO:0005385">
    <property type="term" value="F:zinc ion transmembrane transporter activity"/>
    <property type="evidence" value="ECO:0007669"/>
    <property type="project" value="TreeGrafter"/>
</dbReference>
<gene>
    <name evidence="6" type="ORF">PV327_000229</name>
</gene>
<dbReference type="Pfam" id="PF02535">
    <property type="entry name" value="Zip"/>
    <property type="match status" value="1"/>
</dbReference>
<organism evidence="6 7">
    <name type="scientific">Microctonus hyperodae</name>
    <name type="common">Parasitoid wasp</name>
    <dbReference type="NCBI Taxonomy" id="165561"/>
    <lineage>
        <taxon>Eukaryota</taxon>
        <taxon>Metazoa</taxon>
        <taxon>Ecdysozoa</taxon>
        <taxon>Arthropoda</taxon>
        <taxon>Hexapoda</taxon>
        <taxon>Insecta</taxon>
        <taxon>Pterygota</taxon>
        <taxon>Neoptera</taxon>
        <taxon>Endopterygota</taxon>
        <taxon>Hymenoptera</taxon>
        <taxon>Apocrita</taxon>
        <taxon>Ichneumonoidea</taxon>
        <taxon>Braconidae</taxon>
        <taxon>Euphorinae</taxon>
        <taxon>Microctonus</taxon>
    </lineage>
</organism>
<comment type="caution">
    <text evidence="6">The sequence shown here is derived from an EMBL/GenBank/DDBJ whole genome shotgun (WGS) entry which is preliminary data.</text>
</comment>
<feature type="transmembrane region" description="Helical" evidence="5">
    <location>
        <begin position="234"/>
        <end position="255"/>
    </location>
</feature>